<protein>
    <recommendedName>
        <fullName evidence="3">Bulb-type lectin domain-containing protein</fullName>
    </recommendedName>
</protein>
<evidence type="ECO:0008006" key="3">
    <source>
        <dbReference type="Google" id="ProtNLM"/>
    </source>
</evidence>
<organism evidence="1 2">
    <name type="scientific">candidate division WOR_3 bacterium SM23_42</name>
    <dbReference type="NCBI Taxonomy" id="1703779"/>
    <lineage>
        <taxon>Bacteria</taxon>
        <taxon>Bacteria division WOR-3</taxon>
    </lineage>
</organism>
<comment type="caution">
    <text evidence="1">The sequence shown here is derived from an EMBL/GenBank/DDBJ whole genome shotgun (WGS) entry which is preliminary data.</text>
</comment>
<evidence type="ECO:0000313" key="2">
    <source>
        <dbReference type="Proteomes" id="UP000051373"/>
    </source>
</evidence>
<sequence length="395" mass="44790">METKWSRKFDAPGPGTYRINSLSSTKKEIYLTGTYAEDNQVCKCFTARYGTDGSLKWYKIYEAPNIEQAEGVAILLIRTQEELFQWQQKVTEHNGPITSTLLSDHQGNLYVAGRETDVDNESTLYIGKYTESGEPSWFTKYYNEQIVFEILKYDIMEPAYFVVAGLLKNTNEFFYMKYDNTGQFQKLIRSETENRVTLLSDLKIDPAGNIFITATINNPETGADFLTVAYDKEDSLLWSNEYDGEAHGCDISRFISVDELSNVYITGSSENSKGITTIVTMKYDVTGNLAWTQNLEQKEATLPLFMKPRYLRLGKRPYLQHLYVAGTIGSDALIARCNTHGFYSWHKRQSTRGKVTRPTALSPAYLALECVADGRGDALLIKYGPSAIIGLTRWD</sequence>
<dbReference type="EMBL" id="LJUJ01000033">
    <property type="protein sequence ID" value="KPK62559.1"/>
    <property type="molecule type" value="Genomic_DNA"/>
</dbReference>
<name>A0A0S8FPE6_UNCW3</name>
<accession>A0A0S8FPE6</accession>
<gene>
    <name evidence="1" type="ORF">AMJ83_10655</name>
</gene>
<dbReference type="AlphaFoldDB" id="A0A0S8FPE6"/>
<evidence type="ECO:0000313" key="1">
    <source>
        <dbReference type="EMBL" id="KPK62559.1"/>
    </source>
</evidence>
<dbReference type="SUPFAM" id="SSF101898">
    <property type="entry name" value="NHL repeat"/>
    <property type="match status" value="1"/>
</dbReference>
<dbReference type="STRING" id="1703779.AMJ83_10655"/>
<reference evidence="1 2" key="1">
    <citation type="journal article" date="2015" name="Microbiome">
        <title>Genomic resolution of linkages in carbon, nitrogen, and sulfur cycling among widespread estuary sediment bacteria.</title>
        <authorList>
            <person name="Baker B.J."/>
            <person name="Lazar C.S."/>
            <person name="Teske A.P."/>
            <person name="Dick G.J."/>
        </authorList>
    </citation>
    <scope>NUCLEOTIDE SEQUENCE [LARGE SCALE GENOMIC DNA]</scope>
    <source>
        <strain evidence="1">SM23_42</strain>
    </source>
</reference>
<dbReference type="Proteomes" id="UP000051373">
    <property type="component" value="Unassembled WGS sequence"/>
</dbReference>
<proteinExistence type="predicted"/>